<accession>A0A383BGB7</accession>
<dbReference type="EMBL" id="UINC01200122">
    <property type="protein sequence ID" value="SVE18863.1"/>
    <property type="molecule type" value="Genomic_DNA"/>
</dbReference>
<dbReference type="SUPFAM" id="SSF52021">
    <property type="entry name" value="Carbamoyl phosphate synthetase, small subunit N-terminal domain"/>
    <property type="match status" value="1"/>
</dbReference>
<dbReference type="Pfam" id="PF00988">
    <property type="entry name" value="CPSase_sm_chain"/>
    <property type="match status" value="1"/>
</dbReference>
<reference evidence="2" key="1">
    <citation type="submission" date="2018-05" db="EMBL/GenBank/DDBJ databases">
        <authorList>
            <person name="Lanie J.A."/>
            <person name="Ng W.-L."/>
            <person name="Kazmierczak K.M."/>
            <person name="Andrzejewski T.M."/>
            <person name="Davidsen T.M."/>
            <person name="Wayne K.J."/>
            <person name="Tettelin H."/>
            <person name="Glass J.I."/>
            <person name="Rusch D."/>
            <person name="Podicherti R."/>
            <person name="Tsui H.-C.T."/>
            <person name="Winkler M.E."/>
        </authorList>
    </citation>
    <scope>NUCLEOTIDE SEQUENCE</scope>
</reference>
<dbReference type="Gene3D" id="3.50.30.20">
    <property type="entry name" value="Carbamoyl-phosphate synthase small subunit, N-terminal domain"/>
    <property type="match status" value="1"/>
</dbReference>
<proteinExistence type="predicted"/>
<dbReference type="AlphaFoldDB" id="A0A383BGB7"/>
<gene>
    <name evidence="2" type="ORF">METZ01_LOCUS471717</name>
</gene>
<dbReference type="InterPro" id="IPR036480">
    <property type="entry name" value="CarbP_synth_ssu_N_sf"/>
</dbReference>
<protein>
    <recommendedName>
        <fullName evidence="1">Carbamoyl-phosphate synthase small subunit N-terminal domain-containing protein</fullName>
    </recommendedName>
</protein>
<evidence type="ECO:0000313" key="2">
    <source>
        <dbReference type="EMBL" id="SVE18863.1"/>
    </source>
</evidence>
<evidence type="ECO:0000259" key="1">
    <source>
        <dbReference type="SMART" id="SM01097"/>
    </source>
</evidence>
<dbReference type="SMART" id="SM01097">
    <property type="entry name" value="CPSase_sm_chain"/>
    <property type="match status" value="1"/>
</dbReference>
<sequence length="47" mass="5083">MAGYQEILTDPSYAGQIVVLTYPLIGNYGINISDFESSKIQVAGFVV</sequence>
<feature type="domain" description="Carbamoyl-phosphate synthase small subunit N-terminal" evidence="1">
    <location>
        <begin position="1"/>
        <end position="47"/>
    </location>
</feature>
<name>A0A383BGB7_9ZZZZ</name>
<feature type="non-terminal residue" evidence="2">
    <location>
        <position position="47"/>
    </location>
</feature>
<organism evidence="2">
    <name type="scientific">marine metagenome</name>
    <dbReference type="NCBI Taxonomy" id="408172"/>
    <lineage>
        <taxon>unclassified sequences</taxon>
        <taxon>metagenomes</taxon>
        <taxon>ecological metagenomes</taxon>
    </lineage>
</organism>
<dbReference type="InterPro" id="IPR002474">
    <property type="entry name" value="CarbamoylP_synth_ssu_N"/>
</dbReference>